<dbReference type="CDD" id="cd22157">
    <property type="entry name" value="F-box_AtFBW1-like"/>
    <property type="match status" value="1"/>
</dbReference>
<dbReference type="Proteomes" id="UP000824890">
    <property type="component" value="Unassembled WGS sequence"/>
</dbReference>
<dbReference type="Pfam" id="PF07734">
    <property type="entry name" value="FBA_1"/>
    <property type="match status" value="2"/>
</dbReference>
<evidence type="ECO:0000313" key="3">
    <source>
        <dbReference type="Proteomes" id="UP000824890"/>
    </source>
</evidence>
<comment type="caution">
    <text evidence="2">The sequence shown here is derived from an EMBL/GenBank/DDBJ whole genome shotgun (WGS) entry which is preliminary data.</text>
</comment>
<name>A0ABQ8BJF4_BRANA</name>
<dbReference type="SUPFAM" id="SSF81383">
    <property type="entry name" value="F-box domain"/>
    <property type="match status" value="1"/>
</dbReference>
<dbReference type="Pfam" id="PF00646">
    <property type="entry name" value="F-box"/>
    <property type="match status" value="1"/>
</dbReference>
<reference evidence="2 3" key="1">
    <citation type="submission" date="2021-05" db="EMBL/GenBank/DDBJ databases">
        <title>Genome Assembly of Synthetic Allotetraploid Brassica napus Reveals Homoeologous Exchanges between Subgenomes.</title>
        <authorList>
            <person name="Davis J.T."/>
        </authorList>
    </citation>
    <scope>NUCLEOTIDE SEQUENCE [LARGE SCALE GENOMIC DNA]</scope>
    <source>
        <strain evidence="3">cv. Da-Ae</strain>
        <tissue evidence="2">Seedling</tissue>
    </source>
</reference>
<dbReference type="Gene3D" id="1.20.1280.50">
    <property type="match status" value="1"/>
</dbReference>
<evidence type="ECO:0000313" key="2">
    <source>
        <dbReference type="EMBL" id="KAH0904962.1"/>
    </source>
</evidence>
<dbReference type="InterPro" id="IPR017451">
    <property type="entry name" value="F-box-assoc_interact_dom"/>
</dbReference>
<dbReference type="SMART" id="SM00256">
    <property type="entry name" value="FBOX"/>
    <property type="match status" value="1"/>
</dbReference>
<dbReference type="NCBIfam" id="TIGR01640">
    <property type="entry name" value="F_box_assoc_1"/>
    <property type="match status" value="2"/>
</dbReference>
<proteinExistence type="predicted"/>
<evidence type="ECO:0000259" key="1">
    <source>
        <dbReference type="PROSITE" id="PS50181"/>
    </source>
</evidence>
<dbReference type="EMBL" id="JAGKQM010000011">
    <property type="protein sequence ID" value="KAH0904962.1"/>
    <property type="molecule type" value="Genomic_DNA"/>
</dbReference>
<accession>A0ABQ8BJF4</accession>
<feature type="domain" description="F-box" evidence="1">
    <location>
        <begin position="454"/>
        <end position="500"/>
    </location>
</feature>
<dbReference type="InterPro" id="IPR001810">
    <property type="entry name" value="F-box_dom"/>
</dbReference>
<dbReference type="PANTHER" id="PTHR31672">
    <property type="entry name" value="BNACNNG10540D PROTEIN"/>
    <property type="match status" value="1"/>
</dbReference>
<dbReference type="InterPro" id="IPR036047">
    <property type="entry name" value="F-box-like_dom_sf"/>
</dbReference>
<dbReference type="PROSITE" id="PS50181">
    <property type="entry name" value="FBOX"/>
    <property type="match status" value="1"/>
</dbReference>
<organism evidence="2 3">
    <name type="scientific">Brassica napus</name>
    <name type="common">Rape</name>
    <dbReference type="NCBI Taxonomy" id="3708"/>
    <lineage>
        <taxon>Eukaryota</taxon>
        <taxon>Viridiplantae</taxon>
        <taxon>Streptophyta</taxon>
        <taxon>Embryophyta</taxon>
        <taxon>Tracheophyta</taxon>
        <taxon>Spermatophyta</taxon>
        <taxon>Magnoliopsida</taxon>
        <taxon>eudicotyledons</taxon>
        <taxon>Gunneridae</taxon>
        <taxon>Pentapetalae</taxon>
        <taxon>rosids</taxon>
        <taxon>malvids</taxon>
        <taxon>Brassicales</taxon>
        <taxon>Brassicaceae</taxon>
        <taxon>Brassiceae</taxon>
        <taxon>Brassica</taxon>
    </lineage>
</organism>
<dbReference type="InterPro" id="IPR050796">
    <property type="entry name" value="SCF_F-box_component"/>
</dbReference>
<dbReference type="InterPro" id="IPR006527">
    <property type="entry name" value="F-box-assoc_dom_typ1"/>
</dbReference>
<sequence length="949" mass="108169">SMVCSTRVNLNGVPEVTSELSLVDPLYSSLIDHEFDIYEVFHCDGLLLCINEDNTRLVVWNPCTSQARWIQPKTRVSSHALGSYHGNSYKVLSYHPDFAIFENNSNSWRSLDITPDCTIEDSEQFMSLKGKTYWFACDKKDERPISIFLLSFDYTSETFERLRLPCQSFLYETMSMSVVREEKLSVLLQRDYTSRTEIWVTNKIGETKEVSWSMFLALDYSPAGLHLRDTVSFLVEEEKKVIVCCDRYLEDEFHGKKLIHIVGEQNQVREFDFGEAKQCPILFNYVPSLTQIHQGVVDVTTDIPIVDIDLILQQQNDETVTGSLPTTSVSVPHVNSQPELNMNIQDVPRLHSDLIADSQEPYVSTHAPMECQDIQVSTITTSSSTPQVQEDNQIASPTLAKILSPLILNLLRFQHLLWRLLHPTLSTRRSKIVDPLHTLAQASGFESPSRFTALGDMSDLPCDLIEEILCRVPATSLRHLRSTCKQWNLLFNNRRFTRKHFDKSPKQLMTLMLNESMVCSTRVNLNGVPEVTSELSLVDPLYSSLIDHEFDIYEVFHCDGLLLCINEDNTRLVVWNPCTSQARWIQPKTRVSSHALGSYHGNSYKVLSYHPDFAIFENNSNSWRSLDITPDCTIEDSEQFMSLKGKTYWFACDKKDERPISIFLLSFDYTSETFERLRLPCQSFLYETMSMSVVREEKLSVLLQRDYTSRTEIWVTNKIGETKEVSWSMFLALDYSPAGLHLRDTVSFLVEEEKKVIVCCDRYLEDEFHGKKLIHIVGEQNLVREFDFGEAKQCPILFNYVPSLTQIHQGVVDVTTDIPIVDIDLILQQQNDETVTGSLPTTSVSVPHVNSQPELNMNIQDVPRLHSDLIADSQEPYVSTHAPMECQDIQVSTITTSSSTPQVQEDNQIASPTLAKILSPLVDIESTPISASIMETSPSNIINKEVQNC</sequence>
<dbReference type="PANTHER" id="PTHR31672:SF13">
    <property type="entry name" value="F-BOX PROTEIN CPR30-LIKE"/>
    <property type="match status" value="1"/>
</dbReference>
<gene>
    <name evidence="2" type="ORF">HID58_044465</name>
</gene>
<protein>
    <recommendedName>
        <fullName evidence="1">F-box domain-containing protein</fullName>
    </recommendedName>
</protein>
<feature type="non-terminal residue" evidence="2">
    <location>
        <position position="1"/>
    </location>
</feature>
<keyword evidence="3" id="KW-1185">Reference proteome</keyword>